<reference evidence="3" key="1">
    <citation type="submission" date="2016-10" db="EMBL/GenBank/DDBJ databases">
        <authorList>
            <person name="Varghese N."/>
            <person name="Submissions S."/>
        </authorList>
    </citation>
    <scope>NUCLEOTIDE SEQUENCE [LARGE SCALE GENOMIC DNA]</scope>
    <source>
        <strain evidence="3">ATCC 35263</strain>
    </source>
</reference>
<feature type="region of interest" description="Disordered" evidence="1">
    <location>
        <begin position="32"/>
        <end position="70"/>
    </location>
</feature>
<feature type="region of interest" description="Disordered" evidence="1">
    <location>
        <begin position="95"/>
        <end position="118"/>
    </location>
</feature>
<evidence type="ECO:0000313" key="2">
    <source>
        <dbReference type="EMBL" id="SEH15667.1"/>
    </source>
</evidence>
<feature type="region of interest" description="Disordered" evidence="1">
    <location>
        <begin position="137"/>
        <end position="199"/>
    </location>
</feature>
<protein>
    <submittedName>
        <fullName evidence="2">Uncharacterized protein</fullName>
    </submittedName>
</protein>
<gene>
    <name evidence="2" type="ORF">SAMN02745716_2024</name>
</gene>
<dbReference type="EMBL" id="FNWJ01000002">
    <property type="protein sequence ID" value="SEH15667.1"/>
    <property type="molecule type" value="Genomic_DNA"/>
</dbReference>
<name>A0A1H6FXY6_THEAL</name>
<feature type="compositionally biased region" description="Polar residues" evidence="1">
    <location>
        <begin position="190"/>
        <end position="199"/>
    </location>
</feature>
<accession>A0A1H6FXY6</accession>
<proteinExistence type="predicted"/>
<dbReference type="AlphaFoldDB" id="A0A1H6FXY6"/>
<evidence type="ECO:0000313" key="3">
    <source>
        <dbReference type="Proteomes" id="UP000222056"/>
    </source>
</evidence>
<dbReference type="Proteomes" id="UP000222056">
    <property type="component" value="Unassembled WGS sequence"/>
</dbReference>
<evidence type="ECO:0000256" key="1">
    <source>
        <dbReference type="SAM" id="MobiDB-lite"/>
    </source>
</evidence>
<organism evidence="2 3">
    <name type="scientific">Thermoleophilum album</name>
    <dbReference type="NCBI Taxonomy" id="29539"/>
    <lineage>
        <taxon>Bacteria</taxon>
        <taxon>Bacillati</taxon>
        <taxon>Actinomycetota</taxon>
        <taxon>Thermoleophilia</taxon>
        <taxon>Thermoleophilales</taxon>
        <taxon>Thermoleophilaceae</taxon>
        <taxon>Thermoleophilum</taxon>
    </lineage>
</organism>
<sequence length="242" mass="25879">MVVAWAADLHGCETQAQSSCPKTRRLLLTAASRASSRLSETSGTGNGGVTQERRHVRIRPSACQGRLSPTAGGRCDHLGHFWRWQRAGFSEDRILGQSQANPGGRPKPRLPVAEDPGFAHPLVTAGRWALGPQTGFRSQAAAGATDAPAHRAHPTPATGPRGERRALPRALGVAQPGHGGAPRALPSQVRDASQESSGAGTDALDRVAKHLLHVPGASSDDVNERRYDVWIRHGIRHDFRLQ</sequence>
<keyword evidence="3" id="KW-1185">Reference proteome</keyword>
<dbReference type="STRING" id="29539.SAMN02745716_2024"/>